<dbReference type="Proteomes" id="UP001374535">
    <property type="component" value="Chromosome 1"/>
</dbReference>
<proteinExistence type="predicted"/>
<accession>A0AAQ3P6N2</accession>
<dbReference type="EMBL" id="CP144700">
    <property type="protein sequence ID" value="WVZ21966.1"/>
    <property type="molecule type" value="Genomic_DNA"/>
</dbReference>
<keyword evidence="3" id="KW-1185">Reference proteome</keyword>
<organism evidence="2 3">
    <name type="scientific">Vigna mungo</name>
    <name type="common">Black gram</name>
    <name type="synonym">Phaseolus mungo</name>
    <dbReference type="NCBI Taxonomy" id="3915"/>
    <lineage>
        <taxon>Eukaryota</taxon>
        <taxon>Viridiplantae</taxon>
        <taxon>Streptophyta</taxon>
        <taxon>Embryophyta</taxon>
        <taxon>Tracheophyta</taxon>
        <taxon>Spermatophyta</taxon>
        <taxon>Magnoliopsida</taxon>
        <taxon>eudicotyledons</taxon>
        <taxon>Gunneridae</taxon>
        <taxon>Pentapetalae</taxon>
        <taxon>rosids</taxon>
        <taxon>fabids</taxon>
        <taxon>Fabales</taxon>
        <taxon>Fabaceae</taxon>
        <taxon>Papilionoideae</taxon>
        <taxon>50 kb inversion clade</taxon>
        <taxon>NPAAA clade</taxon>
        <taxon>indigoferoid/millettioid clade</taxon>
        <taxon>Phaseoleae</taxon>
        <taxon>Vigna</taxon>
    </lineage>
</organism>
<protein>
    <submittedName>
        <fullName evidence="2">Uncharacterized protein</fullName>
    </submittedName>
</protein>
<name>A0AAQ3P6N2_VIGMU</name>
<keyword evidence="1" id="KW-0472">Membrane</keyword>
<keyword evidence="1" id="KW-0812">Transmembrane</keyword>
<keyword evidence="1" id="KW-1133">Transmembrane helix</keyword>
<evidence type="ECO:0000313" key="3">
    <source>
        <dbReference type="Proteomes" id="UP001374535"/>
    </source>
</evidence>
<gene>
    <name evidence="2" type="ORF">V8G54_000510</name>
</gene>
<evidence type="ECO:0000256" key="1">
    <source>
        <dbReference type="SAM" id="Phobius"/>
    </source>
</evidence>
<reference evidence="2 3" key="1">
    <citation type="journal article" date="2023" name="Life. Sci Alliance">
        <title>Evolutionary insights into 3D genome organization and epigenetic landscape of Vigna mungo.</title>
        <authorList>
            <person name="Junaid A."/>
            <person name="Singh B."/>
            <person name="Bhatia S."/>
        </authorList>
    </citation>
    <scope>NUCLEOTIDE SEQUENCE [LARGE SCALE GENOMIC DNA]</scope>
    <source>
        <strain evidence="2">Urdbean</strain>
    </source>
</reference>
<dbReference type="AlphaFoldDB" id="A0AAQ3P6N2"/>
<feature type="transmembrane region" description="Helical" evidence="1">
    <location>
        <begin position="36"/>
        <end position="55"/>
    </location>
</feature>
<sequence length="125" mass="14450">MTLDSLNFILADKPTDSKERKECKNVKRRREIKERLLLFGCFTANNLVCLTYNIYATSKISSLLFSLKISMPRMLQQGNNLAVTCLVGKFLYNKFQGTYPEKCEVGHDGYALPPLLRKRIFHELQ</sequence>
<evidence type="ECO:0000313" key="2">
    <source>
        <dbReference type="EMBL" id="WVZ21966.1"/>
    </source>
</evidence>